<name>A0A9P6U6M0_9FUNG</name>
<feature type="repeat" description="TPR" evidence="1">
    <location>
        <begin position="7"/>
        <end position="40"/>
    </location>
</feature>
<dbReference type="Proteomes" id="UP000807716">
    <property type="component" value="Unassembled WGS sequence"/>
</dbReference>
<evidence type="ECO:0000259" key="2">
    <source>
        <dbReference type="PROSITE" id="PS50181"/>
    </source>
</evidence>
<dbReference type="GO" id="GO:0031146">
    <property type="term" value="P:SCF-dependent proteasomal ubiquitin-dependent protein catabolic process"/>
    <property type="evidence" value="ECO:0007669"/>
    <property type="project" value="TreeGrafter"/>
</dbReference>
<dbReference type="Gene3D" id="1.25.40.10">
    <property type="entry name" value="Tetratricopeptide repeat domain"/>
    <property type="match status" value="1"/>
</dbReference>
<evidence type="ECO:0000313" key="3">
    <source>
        <dbReference type="EMBL" id="KAG0262802.1"/>
    </source>
</evidence>
<protein>
    <recommendedName>
        <fullName evidence="2">F-box domain-containing protein</fullName>
    </recommendedName>
</protein>
<dbReference type="OrthoDB" id="2218971at2759"/>
<gene>
    <name evidence="3" type="ORF">DFQ27_002115</name>
</gene>
<dbReference type="PANTHER" id="PTHR13318">
    <property type="entry name" value="PARTNER OF PAIRED, ISOFORM B-RELATED"/>
    <property type="match status" value="1"/>
</dbReference>
<dbReference type="InterPro" id="IPR001810">
    <property type="entry name" value="F-box_dom"/>
</dbReference>
<keyword evidence="1" id="KW-0802">TPR repeat</keyword>
<dbReference type="PROSITE" id="PS50181">
    <property type="entry name" value="FBOX"/>
    <property type="match status" value="1"/>
</dbReference>
<dbReference type="SMART" id="SM00028">
    <property type="entry name" value="TPR"/>
    <property type="match status" value="3"/>
</dbReference>
<dbReference type="SUPFAM" id="SSF48452">
    <property type="entry name" value="TPR-like"/>
    <property type="match status" value="1"/>
</dbReference>
<keyword evidence="4" id="KW-1185">Reference proteome</keyword>
<dbReference type="GO" id="GO:0019005">
    <property type="term" value="C:SCF ubiquitin ligase complex"/>
    <property type="evidence" value="ECO:0007669"/>
    <property type="project" value="TreeGrafter"/>
</dbReference>
<dbReference type="SMART" id="SM00256">
    <property type="entry name" value="FBOX"/>
    <property type="match status" value="1"/>
</dbReference>
<dbReference type="InterPro" id="IPR011990">
    <property type="entry name" value="TPR-like_helical_dom_sf"/>
</dbReference>
<evidence type="ECO:0000313" key="4">
    <source>
        <dbReference type="Proteomes" id="UP000807716"/>
    </source>
</evidence>
<organism evidence="3 4">
    <name type="scientific">Actinomortierella ambigua</name>
    <dbReference type="NCBI Taxonomy" id="1343610"/>
    <lineage>
        <taxon>Eukaryota</taxon>
        <taxon>Fungi</taxon>
        <taxon>Fungi incertae sedis</taxon>
        <taxon>Mucoromycota</taxon>
        <taxon>Mortierellomycotina</taxon>
        <taxon>Mortierellomycetes</taxon>
        <taxon>Mortierellales</taxon>
        <taxon>Mortierellaceae</taxon>
        <taxon>Actinomortierella</taxon>
    </lineage>
</organism>
<dbReference type="AlphaFoldDB" id="A0A9P6U6M0"/>
<dbReference type="SUPFAM" id="SSF52047">
    <property type="entry name" value="RNI-like"/>
    <property type="match status" value="1"/>
</dbReference>
<accession>A0A9P6U6M0</accession>
<feature type="domain" description="F-box" evidence="2">
    <location>
        <begin position="133"/>
        <end position="180"/>
    </location>
</feature>
<dbReference type="InterPro" id="IPR006553">
    <property type="entry name" value="Leu-rich_rpt_Cys-con_subtyp"/>
</dbReference>
<dbReference type="PROSITE" id="PS50005">
    <property type="entry name" value="TPR"/>
    <property type="match status" value="1"/>
</dbReference>
<sequence length="624" mass="69926">MDQQAALNYLVQQARAFYGSKDYVPAIRLLNRALALSPDEISLLDTRAACYEKLQKFDTALTLAKAMIQLHAQNPKGYLRAARVLRMQKRYATACRIYKAGIERSDKHSKDYSSLTLLLQDLELVMKNEARILDPFVLLPLELILNIFEMVPFEKRCVCTRVSKKWRSTLTGVSKLWADLDFTFPRPPPAQHSLYIPMEPDQRTNARVDNFTVLATAKHFSPKRLVLGTNQNITKGLFSGLVKLRRTRALEQLSLRQNYKVSDAELSLLWLSTPVLRRLDLSDVYGVTDDVAMALLERCRQLEELDLSECRVTQGVFIKSVAKGGPMSTLRKLAIGQVVQGYSRAGIEAIVGMFPNLTVLDFRSLRVDDVSALDALWRLSNVQQMYLESVGCLNEESVPRAFTLWMRGMQQLQCFQFRLCKGLSGSMAKMLVRPSLISPAYTSALIPPAVASDPQWQLLPELDLGLGGGGGGGGWASSLRMLDLSFSPFLEMDGWVDDSDAFPVLPNLHTLILNACGSVNEQDVCRLLANSGEKLCRFEFSRNEATSNQVLYSLRDYCPMIQYVNVGWSRKVTGMGVMALVNCRGQELEYLCLDGCQNVGADAVDRARYVLGQAHRVSFVFARK</sequence>
<dbReference type="Gene3D" id="3.80.10.10">
    <property type="entry name" value="Ribonuclease Inhibitor"/>
    <property type="match status" value="2"/>
</dbReference>
<evidence type="ECO:0000256" key="1">
    <source>
        <dbReference type="PROSITE-ProRule" id="PRU00339"/>
    </source>
</evidence>
<dbReference type="InterPro" id="IPR036047">
    <property type="entry name" value="F-box-like_dom_sf"/>
</dbReference>
<dbReference type="InterPro" id="IPR019734">
    <property type="entry name" value="TPR_rpt"/>
</dbReference>
<proteinExistence type="predicted"/>
<dbReference type="SMART" id="SM00367">
    <property type="entry name" value="LRR_CC"/>
    <property type="match status" value="3"/>
</dbReference>
<dbReference type="Pfam" id="PF00646">
    <property type="entry name" value="F-box"/>
    <property type="match status" value="1"/>
</dbReference>
<dbReference type="EMBL" id="JAAAJB010000177">
    <property type="protein sequence ID" value="KAG0262802.1"/>
    <property type="molecule type" value="Genomic_DNA"/>
</dbReference>
<dbReference type="SUPFAM" id="SSF81383">
    <property type="entry name" value="F-box domain"/>
    <property type="match status" value="1"/>
</dbReference>
<reference evidence="3" key="1">
    <citation type="journal article" date="2020" name="Fungal Divers.">
        <title>Resolving the Mortierellaceae phylogeny through synthesis of multi-gene phylogenetics and phylogenomics.</title>
        <authorList>
            <person name="Vandepol N."/>
            <person name="Liber J."/>
            <person name="Desiro A."/>
            <person name="Na H."/>
            <person name="Kennedy M."/>
            <person name="Barry K."/>
            <person name="Grigoriev I.V."/>
            <person name="Miller A.N."/>
            <person name="O'Donnell K."/>
            <person name="Stajich J.E."/>
            <person name="Bonito G."/>
        </authorList>
    </citation>
    <scope>NUCLEOTIDE SEQUENCE</scope>
    <source>
        <strain evidence="3">BC1065</strain>
    </source>
</reference>
<dbReference type="InterPro" id="IPR032675">
    <property type="entry name" value="LRR_dom_sf"/>
</dbReference>
<dbReference type="PANTHER" id="PTHR13318:SF95">
    <property type="entry name" value="F-BOX PROTEIN YLR352W"/>
    <property type="match status" value="1"/>
</dbReference>
<comment type="caution">
    <text evidence="3">The sequence shown here is derived from an EMBL/GenBank/DDBJ whole genome shotgun (WGS) entry which is preliminary data.</text>
</comment>